<reference evidence="2" key="1">
    <citation type="submission" date="2024-03" db="EMBL/GenBank/DDBJ databases">
        <title>WGS assembly of Saponaria officinalis var. Norfolk2.</title>
        <authorList>
            <person name="Jenkins J."/>
            <person name="Shu S."/>
            <person name="Grimwood J."/>
            <person name="Barry K."/>
            <person name="Goodstein D."/>
            <person name="Schmutz J."/>
            <person name="Leebens-Mack J."/>
            <person name="Osbourn A."/>
        </authorList>
    </citation>
    <scope>NUCLEOTIDE SEQUENCE [LARGE SCALE GENOMIC DNA]</scope>
    <source>
        <strain evidence="2">JIC</strain>
    </source>
</reference>
<keyword evidence="3" id="KW-1185">Reference proteome</keyword>
<evidence type="ECO:0000313" key="3">
    <source>
        <dbReference type="Proteomes" id="UP001443914"/>
    </source>
</evidence>
<dbReference type="EMBL" id="JBDFQZ010000011">
    <property type="protein sequence ID" value="KAK9676068.1"/>
    <property type="molecule type" value="Genomic_DNA"/>
</dbReference>
<organism evidence="2 3">
    <name type="scientific">Saponaria officinalis</name>
    <name type="common">Common soapwort</name>
    <name type="synonym">Lychnis saponaria</name>
    <dbReference type="NCBI Taxonomy" id="3572"/>
    <lineage>
        <taxon>Eukaryota</taxon>
        <taxon>Viridiplantae</taxon>
        <taxon>Streptophyta</taxon>
        <taxon>Embryophyta</taxon>
        <taxon>Tracheophyta</taxon>
        <taxon>Spermatophyta</taxon>
        <taxon>Magnoliopsida</taxon>
        <taxon>eudicotyledons</taxon>
        <taxon>Gunneridae</taxon>
        <taxon>Pentapetalae</taxon>
        <taxon>Caryophyllales</taxon>
        <taxon>Caryophyllaceae</taxon>
        <taxon>Caryophylleae</taxon>
        <taxon>Saponaria</taxon>
    </lineage>
</organism>
<feature type="signal peptide" evidence="1">
    <location>
        <begin position="1"/>
        <end position="30"/>
    </location>
</feature>
<accession>A0AAW1HIJ7</accession>
<comment type="caution">
    <text evidence="2">The sequence shown here is derived from an EMBL/GenBank/DDBJ whole genome shotgun (WGS) entry which is preliminary data.</text>
</comment>
<evidence type="ECO:0000313" key="2">
    <source>
        <dbReference type="EMBL" id="KAK9676068.1"/>
    </source>
</evidence>
<evidence type="ECO:0000256" key="1">
    <source>
        <dbReference type="SAM" id="SignalP"/>
    </source>
</evidence>
<proteinExistence type="predicted"/>
<gene>
    <name evidence="2" type="ORF">RND81_11G051500</name>
</gene>
<dbReference type="Proteomes" id="UP001443914">
    <property type="component" value="Unassembled WGS sequence"/>
</dbReference>
<dbReference type="AlphaFoldDB" id="A0AAW1HIJ7"/>
<keyword evidence="1" id="KW-0732">Signal</keyword>
<sequence length="94" mass="10642">MKSQRPFKSILLLVLLTILSLSFFAMVAESSTMVNKGGMELKENEYIPAQKCADVNDCDLKWHYRCPPRCHPICTNGYCSCYAATDFCKPPPLF</sequence>
<protein>
    <submittedName>
        <fullName evidence="2">Uncharacterized protein</fullName>
    </submittedName>
</protein>
<feature type="chain" id="PRO_5043710443" evidence="1">
    <location>
        <begin position="31"/>
        <end position="94"/>
    </location>
</feature>
<name>A0AAW1HIJ7_SAPOF</name>